<gene>
    <name evidence="2" type="ORF">NHX12_021006</name>
</gene>
<evidence type="ECO:0000256" key="1">
    <source>
        <dbReference type="SAM" id="SignalP"/>
    </source>
</evidence>
<dbReference type="PANTHER" id="PTHR43340">
    <property type="entry name" value="HYPOXANTHINE-GUANINE PHOSPHORIBOSYLTRANSFERASE"/>
    <property type="match status" value="1"/>
</dbReference>
<evidence type="ECO:0000313" key="3">
    <source>
        <dbReference type="Proteomes" id="UP001148018"/>
    </source>
</evidence>
<dbReference type="OrthoDB" id="9449045at2759"/>
<feature type="signal peptide" evidence="1">
    <location>
        <begin position="1"/>
        <end position="19"/>
    </location>
</feature>
<proteinExistence type="predicted"/>
<name>A0A9Q0IUM6_9TELE</name>
<dbReference type="GO" id="GO:0046100">
    <property type="term" value="P:hypoxanthine metabolic process"/>
    <property type="evidence" value="ECO:0007669"/>
    <property type="project" value="TreeGrafter"/>
</dbReference>
<comment type="caution">
    <text evidence="2">The sequence shown here is derived from an EMBL/GenBank/DDBJ whole genome shotgun (WGS) entry which is preliminary data.</text>
</comment>
<dbReference type="SUPFAM" id="SSF53271">
    <property type="entry name" value="PRTase-like"/>
    <property type="match status" value="1"/>
</dbReference>
<dbReference type="AlphaFoldDB" id="A0A9Q0IUM6"/>
<dbReference type="InterPro" id="IPR050408">
    <property type="entry name" value="HGPRT"/>
</dbReference>
<reference evidence="2" key="1">
    <citation type="submission" date="2022-07" db="EMBL/GenBank/DDBJ databases">
        <title>Chromosome-level genome of Muraenolepis orangiensis.</title>
        <authorList>
            <person name="Kim J."/>
        </authorList>
    </citation>
    <scope>NUCLEOTIDE SEQUENCE</scope>
    <source>
        <strain evidence="2">KU_S4_2022</strain>
        <tissue evidence="2">Muscle</tissue>
    </source>
</reference>
<keyword evidence="3" id="KW-1185">Reference proteome</keyword>
<dbReference type="Proteomes" id="UP001148018">
    <property type="component" value="Unassembled WGS sequence"/>
</dbReference>
<dbReference type="GO" id="GO:0004422">
    <property type="term" value="F:hypoxanthine phosphoribosyltransferase activity"/>
    <property type="evidence" value="ECO:0007669"/>
    <property type="project" value="TreeGrafter"/>
</dbReference>
<dbReference type="GO" id="GO:0032263">
    <property type="term" value="P:GMP salvage"/>
    <property type="evidence" value="ECO:0007669"/>
    <property type="project" value="TreeGrafter"/>
</dbReference>
<evidence type="ECO:0008006" key="4">
    <source>
        <dbReference type="Google" id="ProtNLM"/>
    </source>
</evidence>
<dbReference type="GO" id="GO:0006178">
    <property type="term" value="P:guanine salvage"/>
    <property type="evidence" value="ECO:0007669"/>
    <property type="project" value="TreeGrafter"/>
</dbReference>
<dbReference type="InterPro" id="IPR029057">
    <property type="entry name" value="PRTase-like"/>
</dbReference>
<dbReference type="GO" id="GO:0000287">
    <property type="term" value="F:magnesium ion binding"/>
    <property type="evidence" value="ECO:0007669"/>
    <property type="project" value="TreeGrafter"/>
</dbReference>
<dbReference type="GO" id="GO:0032264">
    <property type="term" value="P:IMP salvage"/>
    <property type="evidence" value="ECO:0007669"/>
    <property type="project" value="TreeGrafter"/>
</dbReference>
<dbReference type="GO" id="GO:0005829">
    <property type="term" value="C:cytosol"/>
    <property type="evidence" value="ECO:0007669"/>
    <property type="project" value="TreeGrafter"/>
</dbReference>
<accession>A0A9Q0IUM6</accession>
<keyword evidence="1" id="KW-0732">Signal</keyword>
<dbReference type="PANTHER" id="PTHR43340:SF5">
    <property type="entry name" value="PHOSPHORIBOSYLTRANSFERASE DOMAIN-CONTAINING PROTEIN 1"/>
    <property type="match status" value="1"/>
</dbReference>
<sequence length="120" mass="13174">MMLRPLTVSVLVNTLGVLCFRCPVLQVSCASGVLCFRCPVLQVSCASGVLCFRCPVLQFTSHPTLLFCSPLDVGFEIPNRFVVGYALDYNEYFRDLNISGKDLVSSVGFTVVFPLPLDCL</sequence>
<feature type="chain" id="PRO_5040197003" description="Secreted protein" evidence="1">
    <location>
        <begin position="20"/>
        <end position="120"/>
    </location>
</feature>
<protein>
    <recommendedName>
        <fullName evidence="4">Secreted protein</fullName>
    </recommendedName>
</protein>
<dbReference type="Gene3D" id="3.40.50.2020">
    <property type="match status" value="1"/>
</dbReference>
<evidence type="ECO:0000313" key="2">
    <source>
        <dbReference type="EMBL" id="KAJ3610990.1"/>
    </source>
</evidence>
<organism evidence="2 3">
    <name type="scientific">Muraenolepis orangiensis</name>
    <name type="common">Patagonian moray cod</name>
    <dbReference type="NCBI Taxonomy" id="630683"/>
    <lineage>
        <taxon>Eukaryota</taxon>
        <taxon>Metazoa</taxon>
        <taxon>Chordata</taxon>
        <taxon>Craniata</taxon>
        <taxon>Vertebrata</taxon>
        <taxon>Euteleostomi</taxon>
        <taxon>Actinopterygii</taxon>
        <taxon>Neopterygii</taxon>
        <taxon>Teleostei</taxon>
        <taxon>Neoteleostei</taxon>
        <taxon>Acanthomorphata</taxon>
        <taxon>Zeiogadaria</taxon>
        <taxon>Gadariae</taxon>
        <taxon>Gadiformes</taxon>
        <taxon>Muraenolepidoidei</taxon>
        <taxon>Muraenolepididae</taxon>
        <taxon>Muraenolepis</taxon>
    </lineage>
</organism>
<dbReference type="EMBL" id="JANIIK010000037">
    <property type="protein sequence ID" value="KAJ3610990.1"/>
    <property type="molecule type" value="Genomic_DNA"/>
</dbReference>